<evidence type="ECO:0000313" key="2">
    <source>
        <dbReference type="Proteomes" id="UP000009026"/>
    </source>
</evidence>
<proteinExistence type="predicted"/>
<dbReference type="AlphaFoldDB" id="A0A0H4WZY9"/>
<dbReference type="PATRIC" id="fig|1297742.4.peg.5401"/>
<name>A0A0H4WZY9_9BACT</name>
<accession>A0A0H4WZY9</accession>
<dbReference type="STRING" id="1297742.A176_005316"/>
<dbReference type="OrthoDB" id="5383152at2"/>
<dbReference type="KEGG" id="mym:A176_005316"/>
<sequence length="129" mass="14358">MLSPDDYTQAALDAQYHLQVEIDRVVLPSAVRGEALVEGRVARVFRGEPTLRDSPIAFKVNSIRKGASIPPSGIRWQIAEELERAVAMEAYLNRSDSGEYVVASSQCFLLDAVTDTPTRLITQKDLRLR</sequence>
<protein>
    <submittedName>
        <fullName evidence="1">Uncharacterized protein</fullName>
    </submittedName>
</protein>
<organism evidence="1 2">
    <name type="scientific">Pseudomyxococcus hansupus</name>
    <dbReference type="NCBI Taxonomy" id="1297742"/>
    <lineage>
        <taxon>Bacteria</taxon>
        <taxon>Pseudomonadati</taxon>
        <taxon>Myxococcota</taxon>
        <taxon>Myxococcia</taxon>
        <taxon>Myxococcales</taxon>
        <taxon>Cystobacterineae</taxon>
        <taxon>Myxococcaceae</taxon>
        <taxon>Pseudomyxococcus</taxon>
    </lineage>
</organism>
<dbReference type="Proteomes" id="UP000009026">
    <property type="component" value="Chromosome"/>
</dbReference>
<evidence type="ECO:0000313" key="1">
    <source>
        <dbReference type="EMBL" id="AKQ68404.1"/>
    </source>
</evidence>
<reference evidence="1 2" key="1">
    <citation type="journal article" date="2016" name="PLoS ONE">
        <title>Complete Genome Sequence and Comparative Genomics of a Novel Myxobacterium Myxococcus hansupus.</title>
        <authorList>
            <person name="Sharma G."/>
            <person name="Narwani T."/>
            <person name="Subramanian S."/>
        </authorList>
    </citation>
    <scope>NUCLEOTIDE SEQUENCE [LARGE SCALE GENOMIC DNA]</scope>
    <source>
        <strain evidence="2">mixupus</strain>
    </source>
</reference>
<dbReference type="RefSeq" id="WP_002639270.1">
    <property type="nucleotide sequence ID" value="NZ_CP012109.1"/>
</dbReference>
<dbReference type="EMBL" id="CP012109">
    <property type="protein sequence ID" value="AKQ68404.1"/>
    <property type="molecule type" value="Genomic_DNA"/>
</dbReference>
<gene>
    <name evidence="1" type="ORF">A176_005316</name>
</gene>
<keyword evidence="2" id="KW-1185">Reference proteome</keyword>